<dbReference type="EMBL" id="QJKF01000001">
    <property type="protein sequence ID" value="PXX71614.1"/>
    <property type="molecule type" value="Genomic_DNA"/>
</dbReference>
<evidence type="ECO:0000313" key="6">
    <source>
        <dbReference type="EMBL" id="PXX71614.1"/>
    </source>
</evidence>
<dbReference type="InterPro" id="IPR012074">
    <property type="entry name" value="GAF_ANTAR"/>
</dbReference>
<dbReference type="GO" id="GO:0003723">
    <property type="term" value="F:RNA binding"/>
    <property type="evidence" value="ECO:0007669"/>
    <property type="project" value="InterPro"/>
</dbReference>
<keyword evidence="3" id="KW-0805">Transcription regulation</keyword>
<dbReference type="SUPFAM" id="SSF52172">
    <property type="entry name" value="CheY-like"/>
    <property type="match status" value="1"/>
</dbReference>
<dbReference type="Gene3D" id="3.30.450.40">
    <property type="match status" value="1"/>
</dbReference>
<dbReference type="AlphaFoldDB" id="A0A318L0G2"/>
<organism evidence="6 7">
    <name type="scientific">Nocardia tenerifensis</name>
    <dbReference type="NCBI Taxonomy" id="228006"/>
    <lineage>
        <taxon>Bacteria</taxon>
        <taxon>Bacillati</taxon>
        <taxon>Actinomycetota</taxon>
        <taxon>Actinomycetes</taxon>
        <taxon>Mycobacteriales</taxon>
        <taxon>Nocardiaceae</taxon>
        <taxon>Nocardia</taxon>
    </lineage>
</organism>
<evidence type="ECO:0000256" key="3">
    <source>
        <dbReference type="ARBA" id="ARBA00023015"/>
    </source>
</evidence>
<evidence type="ECO:0000256" key="1">
    <source>
        <dbReference type="ARBA" id="ARBA00022679"/>
    </source>
</evidence>
<feature type="domain" description="ANTAR" evidence="5">
    <location>
        <begin position="155"/>
        <end position="216"/>
    </location>
</feature>
<dbReference type="InterPro" id="IPR011006">
    <property type="entry name" value="CheY-like_superfamily"/>
</dbReference>
<protein>
    <submittedName>
        <fullName evidence="6">GAF domain-containing protein</fullName>
    </submittedName>
</protein>
<dbReference type="PIRSF" id="PIRSF036625">
    <property type="entry name" value="GAF_ANTAR"/>
    <property type="match status" value="1"/>
</dbReference>
<dbReference type="GO" id="GO:0016301">
    <property type="term" value="F:kinase activity"/>
    <property type="evidence" value="ECO:0007669"/>
    <property type="project" value="UniProtKB-KW"/>
</dbReference>
<gene>
    <name evidence="6" type="ORF">DFR70_1011048</name>
</gene>
<dbReference type="Pfam" id="PF03861">
    <property type="entry name" value="ANTAR"/>
    <property type="match status" value="1"/>
</dbReference>
<proteinExistence type="predicted"/>
<reference evidence="6 7" key="1">
    <citation type="submission" date="2018-05" db="EMBL/GenBank/DDBJ databases">
        <title>Genomic Encyclopedia of Type Strains, Phase IV (KMG-IV): sequencing the most valuable type-strain genomes for metagenomic binning, comparative biology and taxonomic classification.</title>
        <authorList>
            <person name="Goeker M."/>
        </authorList>
    </citation>
    <scope>NUCLEOTIDE SEQUENCE [LARGE SCALE GENOMIC DNA]</scope>
    <source>
        <strain evidence="6 7">DSM 44704</strain>
    </source>
</reference>
<dbReference type="Gene3D" id="1.10.10.10">
    <property type="entry name" value="Winged helix-like DNA-binding domain superfamily/Winged helix DNA-binding domain"/>
    <property type="match status" value="1"/>
</dbReference>
<dbReference type="Pfam" id="PF13185">
    <property type="entry name" value="GAF_2"/>
    <property type="match status" value="1"/>
</dbReference>
<dbReference type="SUPFAM" id="SSF55781">
    <property type="entry name" value="GAF domain-like"/>
    <property type="match status" value="1"/>
</dbReference>
<evidence type="ECO:0000259" key="5">
    <source>
        <dbReference type="PROSITE" id="PS50921"/>
    </source>
</evidence>
<evidence type="ECO:0000313" key="7">
    <source>
        <dbReference type="Proteomes" id="UP000247569"/>
    </source>
</evidence>
<comment type="caution">
    <text evidence="6">The sequence shown here is derived from an EMBL/GenBank/DDBJ whole genome shotgun (WGS) entry which is preliminary data.</text>
</comment>
<name>A0A318L0G2_9NOCA</name>
<keyword evidence="4" id="KW-0804">Transcription</keyword>
<keyword evidence="1" id="KW-0808">Transferase</keyword>
<evidence type="ECO:0000256" key="2">
    <source>
        <dbReference type="ARBA" id="ARBA00022777"/>
    </source>
</evidence>
<dbReference type="Proteomes" id="UP000247569">
    <property type="component" value="Unassembled WGS sequence"/>
</dbReference>
<evidence type="ECO:0000256" key="4">
    <source>
        <dbReference type="ARBA" id="ARBA00023163"/>
    </source>
</evidence>
<dbReference type="RefSeq" id="WP_051187965.1">
    <property type="nucleotide sequence ID" value="NZ_QJKF01000001.1"/>
</dbReference>
<dbReference type="OrthoDB" id="3683444at2"/>
<sequence>MADSLVADYDPVELAQELVEVVVEVLPVGAAGVMLADHAGRLQVLASTSEETRLLELFQIQSAAGPCLAAYAEGHQVLVPDLDEQRRRWPNFTDRARAEGWTSVYALPMRLRQERIGALNLFAAAGPDRLSATDTAVAQALADATTIGILHARVLADSVSVAAQLQGALNSRTVIEQAKGVLAERGGLEMDSAFEFLRAYARAHTIRMLDLARAVIDGTADTAAILADHDRTVPKRRDYENN</sequence>
<keyword evidence="7" id="KW-1185">Reference proteome</keyword>
<dbReference type="PROSITE" id="PS50921">
    <property type="entry name" value="ANTAR"/>
    <property type="match status" value="1"/>
</dbReference>
<keyword evidence="2" id="KW-0418">Kinase</keyword>
<dbReference type="InterPro" id="IPR029016">
    <property type="entry name" value="GAF-like_dom_sf"/>
</dbReference>
<accession>A0A318L0G2</accession>
<dbReference type="InterPro" id="IPR005561">
    <property type="entry name" value="ANTAR"/>
</dbReference>
<dbReference type="InterPro" id="IPR003018">
    <property type="entry name" value="GAF"/>
</dbReference>
<dbReference type="InterPro" id="IPR036388">
    <property type="entry name" value="WH-like_DNA-bd_sf"/>
</dbReference>
<dbReference type="SMART" id="SM01012">
    <property type="entry name" value="ANTAR"/>
    <property type="match status" value="1"/>
</dbReference>